<name>A0ABS1DQL9_RUBGE</name>
<reference evidence="4" key="1">
    <citation type="submission" date="2017-08" db="EMBL/GenBank/DDBJ databases">
        <authorList>
            <person name="Imhoff J.F."/>
            <person name="Rahn T."/>
            <person name="Kuenzel S."/>
            <person name="Neulinger S.C."/>
        </authorList>
    </citation>
    <scope>NUCLEOTIDE SEQUENCE</scope>
    <source>
        <strain evidence="4">IM 151</strain>
    </source>
</reference>
<keyword evidence="1 2" id="KW-0732">Signal</keyword>
<proteinExistence type="predicted"/>
<dbReference type="SUPFAM" id="SSF48695">
    <property type="entry name" value="Multiheme cytochromes"/>
    <property type="match status" value="1"/>
</dbReference>
<accession>A0ABS1DQL9</accession>
<feature type="chain" id="PRO_5045676708" description="Cytochrome c-552/4 domain-containing protein" evidence="2">
    <location>
        <begin position="21"/>
        <end position="402"/>
    </location>
</feature>
<evidence type="ECO:0000313" key="4">
    <source>
        <dbReference type="EMBL" id="MBK1711899.1"/>
    </source>
</evidence>
<keyword evidence="5" id="KW-1185">Reference proteome</keyword>
<feature type="signal peptide" evidence="2">
    <location>
        <begin position="1"/>
        <end position="20"/>
    </location>
</feature>
<dbReference type="InterPro" id="IPR023155">
    <property type="entry name" value="Cyt_c-552/4"/>
</dbReference>
<organism evidence="4 5">
    <name type="scientific">Rubrivivax gelatinosus</name>
    <name type="common">Rhodocyclus gelatinosus</name>
    <name type="synonym">Rhodopseudomonas gelatinosa</name>
    <dbReference type="NCBI Taxonomy" id="28068"/>
    <lineage>
        <taxon>Bacteria</taxon>
        <taxon>Pseudomonadati</taxon>
        <taxon>Pseudomonadota</taxon>
        <taxon>Betaproteobacteria</taxon>
        <taxon>Burkholderiales</taxon>
        <taxon>Sphaerotilaceae</taxon>
        <taxon>Rubrivivax</taxon>
    </lineage>
</organism>
<feature type="domain" description="Cytochrome c-552/4" evidence="3">
    <location>
        <begin position="58"/>
        <end position="109"/>
    </location>
</feature>
<dbReference type="PANTHER" id="PTHR35038">
    <property type="entry name" value="DISSIMILATORY SULFITE REDUCTASE SIRA"/>
    <property type="match status" value="1"/>
</dbReference>
<gene>
    <name evidence="4" type="ORF">CKO43_03780</name>
</gene>
<evidence type="ECO:0000313" key="5">
    <source>
        <dbReference type="Proteomes" id="UP001041814"/>
    </source>
</evidence>
<dbReference type="Pfam" id="PF13435">
    <property type="entry name" value="Cytochrome_C554"/>
    <property type="match status" value="1"/>
</dbReference>
<evidence type="ECO:0000259" key="3">
    <source>
        <dbReference type="Pfam" id="PF13435"/>
    </source>
</evidence>
<reference evidence="4" key="2">
    <citation type="journal article" date="2020" name="Microorganisms">
        <title>Osmotic Adaptation and Compatible Solute Biosynthesis of Phototrophic Bacteria as Revealed from Genome Analyses.</title>
        <authorList>
            <person name="Imhoff J.F."/>
            <person name="Rahn T."/>
            <person name="Kunzel S."/>
            <person name="Keller A."/>
            <person name="Neulinger S.C."/>
        </authorList>
    </citation>
    <scope>NUCLEOTIDE SEQUENCE</scope>
    <source>
        <strain evidence="4">IM 151</strain>
    </source>
</reference>
<dbReference type="Gene3D" id="1.10.1130.10">
    <property type="entry name" value="Flavocytochrome C3, Chain A"/>
    <property type="match status" value="1"/>
</dbReference>
<sequence>MIRRLAALLLLGLAAGGAGAGDAVDAFLARHWQQPLAPQGAPPAAWPAREASLAPEDCAACHPQQHAQWRGSLHARTMGPGIAWQLALMTPDKGERCLRCHAPLAEQKALLARTLGWANAPASPPPAYVPPGLDRQGLVCAACHLRRHERFGPPRAAGAAAPLPPRPHGGFRAEAAFQDSRFCAGCHQFPADGPRTKGKLHEDTLAQWQASPAARDGRACQSCHMPARRHEWRGVHDPQMLRQGLAAELVLKRRADGGVDAVAMLRNAGAGHLLPTYMVPKIEATLVRVGAGGERVLARHVIGWQIDLALAEESFDTRLAPGAAATLAARLERAETRGGRVELRVAVAPREHYERMFRYVLAQRAKLDARTQQTLQAALDEAVATRYEALRLTRALPPATRP</sequence>
<protein>
    <recommendedName>
        <fullName evidence="3">Cytochrome c-552/4 domain-containing protein</fullName>
    </recommendedName>
</protein>
<dbReference type="InterPro" id="IPR051829">
    <property type="entry name" value="Multiheme_Cytochr_ET"/>
</dbReference>
<evidence type="ECO:0000256" key="1">
    <source>
        <dbReference type="ARBA" id="ARBA00022729"/>
    </source>
</evidence>
<comment type="caution">
    <text evidence="4">The sequence shown here is derived from an EMBL/GenBank/DDBJ whole genome shotgun (WGS) entry which is preliminary data.</text>
</comment>
<dbReference type="InterPro" id="IPR036280">
    <property type="entry name" value="Multihaem_cyt_sf"/>
</dbReference>
<evidence type="ECO:0000256" key="2">
    <source>
        <dbReference type="SAM" id="SignalP"/>
    </source>
</evidence>
<dbReference type="Proteomes" id="UP001041814">
    <property type="component" value="Unassembled WGS sequence"/>
</dbReference>
<dbReference type="EMBL" id="NRRU01000008">
    <property type="protein sequence ID" value="MBK1711899.1"/>
    <property type="molecule type" value="Genomic_DNA"/>
</dbReference>